<feature type="transmembrane region" description="Helical" evidence="6">
    <location>
        <begin position="150"/>
        <end position="170"/>
    </location>
</feature>
<dbReference type="RefSeq" id="WP_382405145.1">
    <property type="nucleotide sequence ID" value="NZ_JBHSGU010000001.1"/>
</dbReference>
<dbReference type="Pfam" id="PF00892">
    <property type="entry name" value="EamA"/>
    <property type="match status" value="2"/>
</dbReference>
<evidence type="ECO:0000256" key="5">
    <source>
        <dbReference type="ARBA" id="ARBA00023136"/>
    </source>
</evidence>
<evidence type="ECO:0000259" key="7">
    <source>
        <dbReference type="Pfam" id="PF00892"/>
    </source>
</evidence>
<comment type="similarity">
    <text evidence="2">Belongs to the EamA transporter family.</text>
</comment>
<feature type="transmembrane region" description="Helical" evidence="6">
    <location>
        <begin position="119"/>
        <end position="138"/>
    </location>
</feature>
<feature type="transmembrane region" description="Helical" evidence="6">
    <location>
        <begin position="64"/>
        <end position="85"/>
    </location>
</feature>
<comment type="subcellular location">
    <subcellularLocation>
        <location evidence="1">Membrane</location>
        <topology evidence="1">Multi-pass membrane protein</topology>
    </subcellularLocation>
</comment>
<keyword evidence="3 6" id="KW-0812">Transmembrane</keyword>
<dbReference type="EMBL" id="JBHSGU010000001">
    <property type="protein sequence ID" value="MFC4698558.1"/>
    <property type="molecule type" value="Genomic_DNA"/>
</dbReference>
<feature type="transmembrane region" description="Helical" evidence="6">
    <location>
        <begin position="182"/>
        <end position="200"/>
    </location>
</feature>
<feature type="domain" description="EamA" evidence="7">
    <location>
        <begin position="153"/>
        <end position="283"/>
    </location>
</feature>
<feature type="transmembrane region" description="Helical" evidence="6">
    <location>
        <begin position="91"/>
        <end position="112"/>
    </location>
</feature>
<feature type="transmembrane region" description="Helical" evidence="6">
    <location>
        <begin position="212"/>
        <end position="231"/>
    </location>
</feature>
<dbReference type="InterPro" id="IPR037185">
    <property type="entry name" value="EmrE-like"/>
</dbReference>
<evidence type="ECO:0000256" key="1">
    <source>
        <dbReference type="ARBA" id="ARBA00004141"/>
    </source>
</evidence>
<organism evidence="8 9">
    <name type="scientific">Glaciecola siphonariae</name>
    <dbReference type="NCBI Taxonomy" id="521012"/>
    <lineage>
        <taxon>Bacteria</taxon>
        <taxon>Pseudomonadati</taxon>
        <taxon>Pseudomonadota</taxon>
        <taxon>Gammaproteobacteria</taxon>
        <taxon>Alteromonadales</taxon>
        <taxon>Alteromonadaceae</taxon>
        <taxon>Glaciecola</taxon>
    </lineage>
</organism>
<reference evidence="9" key="1">
    <citation type="journal article" date="2019" name="Int. J. Syst. Evol. Microbiol.">
        <title>The Global Catalogue of Microorganisms (GCM) 10K type strain sequencing project: providing services to taxonomists for standard genome sequencing and annotation.</title>
        <authorList>
            <consortium name="The Broad Institute Genomics Platform"/>
            <consortium name="The Broad Institute Genome Sequencing Center for Infectious Disease"/>
            <person name="Wu L."/>
            <person name="Ma J."/>
        </authorList>
    </citation>
    <scope>NUCLEOTIDE SEQUENCE [LARGE SCALE GENOMIC DNA]</scope>
    <source>
        <strain evidence="9">KACC 12507</strain>
    </source>
</reference>
<keyword evidence="5 6" id="KW-0472">Membrane</keyword>
<feature type="transmembrane region" description="Helical" evidence="6">
    <location>
        <begin position="267"/>
        <end position="290"/>
    </location>
</feature>
<dbReference type="Proteomes" id="UP001595897">
    <property type="component" value="Unassembled WGS sequence"/>
</dbReference>
<dbReference type="InterPro" id="IPR000620">
    <property type="entry name" value="EamA_dom"/>
</dbReference>
<dbReference type="Gene3D" id="1.10.3730.20">
    <property type="match status" value="1"/>
</dbReference>
<feature type="domain" description="EamA" evidence="7">
    <location>
        <begin position="10"/>
        <end position="136"/>
    </location>
</feature>
<dbReference type="InterPro" id="IPR050638">
    <property type="entry name" value="AA-Vitamin_Transporters"/>
</dbReference>
<dbReference type="SUPFAM" id="SSF103481">
    <property type="entry name" value="Multidrug resistance efflux transporter EmrE"/>
    <property type="match status" value="2"/>
</dbReference>
<evidence type="ECO:0000256" key="6">
    <source>
        <dbReference type="SAM" id="Phobius"/>
    </source>
</evidence>
<evidence type="ECO:0000256" key="3">
    <source>
        <dbReference type="ARBA" id="ARBA00022692"/>
    </source>
</evidence>
<proteinExistence type="inferred from homology"/>
<keyword evidence="4 6" id="KW-1133">Transmembrane helix</keyword>
<keyword evidence="9" id="KW-1185">Reference proteome</keyword>
<evidence type="ECO:0000313" key="9">
    <source>
        <dbReference type="Proteomes" id="UP001595897"/>
    </source>
</evidence>
<sequence>MKTSDFAELLLLGAIWGASFMLMKEAVPAFGVFALVEIRALGATLCLLPLVLLKKQGGDLIRYWPKLFVVGLVNTAIPFCLFNYSLLHLNAGLGAILNATAPMFGVLVAYLYLRESIGWLGIGGIGLGFAGVVVITVGQTHVQGDGLASALPVLAALAATLCYGIAASYLKRHLSQAKPFAIAAGSQIFTAIILAPFALYHLPEVMPSSSAWISGLTLAFLCTGLAYVMYFDLIAKIGASRSMTVGYLVPLFGIFWGVVILDEVLSLSSIFGGSMILLGVMMATNAWAIFKRLLPGKKSASL</sequence>
<gene>
    <name evidence="8" type="ORF">ACFO4O_00095</name>
</gene>
<feature type="transmembrane region" description="Helical" evidence="6">
    <location>
        <begin position="29"/>
        <end position="52"/>
    </location>
</feature>
<feature type="transmembrane region" description="Helical" evidence="6">
    <location>
        <begin position="243"/>
        <end position="261"/>
    </location>
</feature>
<accession>A0ABV9LSC1</accession>
<dbReference type="PANTHER" id="PTHR32322:SF2">
    <property type="entry name" value="EAMA DOMAIN-CONTAINING PROTEIN"/>
    <property type="match status" value="1"/>
</dbReference>
<evidence type="ECO:0000313" key="8">
    <source>
        <dbReference type="EMBL" id="MFC4698558.1"/>
    </source>
</evidence>
<evidence type="ECO:0000256" key="4">
    <source>
        <dbReference type="ARBA" id="ARBA00022989"/>
    </source>
</evidence>
<name>A0ABV9LSC1_9ALTE</name>
<dbReference type="PANTHER" id="PTHR32322">
    <property type="entry name" value="INNER MEMBRANE TRANSPORTER"/>
    <property type="match status" value="1"/>
</dbReference>
<comment type="caution">
    <text evidence="8">The sequence shown here is derived from an EMBL/GenBank/DDBJ whole genome shotgun (WGS) entry which is preliminary data.</text>
</comment>
<protein>
    <submittedName>
        <fullName evidence="8">DMT family transporter</fullName>
    </submittedName>
</protein>
<evidence type="ECO:0000256" key="2">
    <source>
        <dbReference type="ARBA" id="ARBA00007362"/>
    </source>
</evidence>